<dbReference type="EMBL" id="FUKI01000101">
    <property type="protein sequence ID" value="SJM92275.1"/>
    <property type="molecule type" value="Genomic_DNA"/>
</dbReference>
<dbReference type="OrthoDB" id="9783391at2"/>
<dbReference type="Gene3D" id="1.20.120.740">
    <property type="entry name" value="YgfB uncharacterised protein family UPF0149, PF03695"/>
    <property type="match status" value="1"/>
</dbReference>
<name>A0A1R4H7M9_9GAMM</name>
<dbReference type="SUPFAM" id="SSF101327">
    <property type="entry name" value="YgfB-like"/>
    <property type="match status" value="1"/>
</dbReference>
<dbReference type="PANTHER" id="PTHR37528">
    <property type="entry name" value="UPF0149 PROTEIN YGFB"/>
    <property type="match status" value="1"/>
</dbReference>
<dbReference type="InterPro" id="IPR011978">
    <property type="entry name" value="YgfB-like"/>
</dbReference>
<comment type="similarity">
    <text evidence="1">Belongs to the UPF0149 family.</text>
</comment>
<evidence type="ECO:0000256" key="1">
    <source>
        <dbReference type="ARBA" id="ARBA00038308"/>
    </source>
</evidence>
<sequence>MAYAEINSLLLQSEIEYCAAEAHGLATGLLCANQHANSAHWLKELLSAEQSLSHSHSDVLVKFFNITRTTLTSDDYTFNLFLPDDSQALIKQAEALQSWCRGFLFGISLTGTSVISSVKNGREILKDIAEFTKLDTDVEGEEDEQAFMEITEYLRAAVLLLRDELAVSHTDTVH</sequence>
<dbReference type="InterPro" id="IPR036255">
    <property type="entry name" value="YgfB-like_sf"/>
</dbReference>
<dbReference type="NCBIfam" id="TIGR02292">
    <property type="entry name" value="ygfB_yecA"/>
    <property type="match status" value="1"/>
</dbReference>
<evidence type="ECO:0000313" key="2">
    <source>
        <dbReference type="EMBL" id="SJM92275.1"/>
    </source>
</evidence>
<dbReference type="Proteomes" id="UP000195667">
    <property type="component" value="Unassembled WGS sequence"/>
</dbReference>
<dbReference type="AlphaFoldDB" id="A0A1R4H7M9"/>
<protein>
    <recommendedName>
        <fullName evidence="4">YecA family protein</fullName>
    </recommendedName>
</protein>
<accession>A0A1R4H7M9</accession>
<organism evidence="2 3">
    <name type="scientific">Crenothrix polyspora</name>
    <dbReference type="NCBI Taxonomy" id="360316"/>
    <lineage>
        <taxon>Bacteria</taxon>
        <taxon>Pseudomonadati</taxon>
        <taxon>Pseudomonadota</taxon>
        <taxon>Gammaproteobacteria</taxon>
        <taxon>Methylococcales</taxon>
        <taxon>Crenotrichaceae</taxon>
        <taxon>Crenothrix</taxon>
    </lineage>
</organism>
<evidence type="ECO:0000313" key="3">
    <source>
        <dbReference type="Proteomes" id="UP000195667"/>
    </source>
</evidence>
<gene>
    <name evidence="2" type="ORF">CRENPOLYSF1_270034</name>
</gene>
<dbReference type="RefSeq" id="WP_087143324.1">
    <property type="nucleotide sequence ID" value="NZ_FUKI01000101.1"/>
</dbReference>
<proteinExistence type="inferred from homology"/>
<dbReference type="Pfam" id="PF03695">
    <property type="entry name" value="UPF0149"/>
    <property type="match status" value="1"/>
</dbReference>
<evidence type="ECO:0008006" key="4">
    <source>
        <dbReference type="Google" id="ProtNLM"/>
    </source>
</evidence>
<reference evidence="3" key="1">
    <citation type="submission" date="2017-02" db="EMBL/GenBank/DDBJ databases">
        <authorList>
            <person name="Daims H."/>
        </authorList>
    </citation>
    <scope>NUCLEOTIDE SEQUENCE [LARGE SCALE GENOMIC DNA]</scope>
</reference>
<dbReference type="PANTHER" id="PTHR37528:SF1">
    <property type="entry name" value="UPF0149 PROTEIN YGFB"/>
    <property type="match status" value="1"/>
</dbReference>
<keyword evidence="3" id="KW-1185">Reference proteome</keyword>
<dbReference type="GO" id="GO:0005829">
    <property type="term" value="C:cytosol"/>
    <property type="evidence" value="ECO:0007669"/>
    <property type="project" value="TreeGrafter"/>
</dbReference>